<dbReference type="SUPFAM" id="SSF50985">
    <property type="entry name" value="RCC1/BLIP-II"/>
    <property type="match status" value="1"/>
</dbReference>
<evidence type="ECO:0000256" key="1">
    <source>
        <dbReference type="SAM" id="MobiDB-lite"/>
    </source>
</evidence>
<dbReference type="PANTHER" id="PTHR45982:SF1">
    <property type="entry name" value="REGULATOR OF CHROMOSOME CONDENSATION"/>
    <property type="match status" value="1"/>
</dbReference>
<dbReference type="InterPro" id="IPR051553">
    <property type="entry name" value="Ran_GTPase-activating"/>
</dbReference>
<dbReference type="PANTHER" id="PTHR45982">
    <property type="entry name" value="REGULATOR OF CHROMOSOME CONDENSATION"/>
    <property type="match status" value="1"/>
</dbReference>
<dbReference type="Gene3D" id="2.130.10.30">
    <property type="entry name" value="Regulator of chromosome condensation 1/beta-lactamase-inhibitor protein II"/>
    <property type="match status" value="3"/>
</dbReference>
<organism evidence="2 3">
    <name type="scientific">Nannocystis punicea</name>
    <dbReference type="NCBI Taxonomy" id="2995304"/>
    <lineage>
        <taxon>Bacteria</taxon>
        <taxon>Pseudomonadati</taxon>
        <taxon>Myxococcota</taxon>
        <taxon>Polyangia</taxon>
        <taxon>Nannocystales</taxon>
        <taxon>Nannocystaceae</taxon>
        <taxon>Nannocystis</taxon>
    </lineage>
</organism>
<dbReference type="InterPro" id="IPR009091">
    <property type="entry name" value="RCC1/BLIP-II"/>
</dbReference>
<accession>A0ABY7GUM0</accession>
<dbReference type="RefSeq" id="WP_269032973.1">
    <property type="nucleotide sequence ID" value="NZ_CP114040.1"/>
</dbReference>
<keyword evidence="3" id="KW-1185">Reference proteome</keyword>
<evidence type="ECO:0000313" key="2">
    <source>
        <dbReference type="EMBL" id="WAS90646.1"/>
    </source>
</evidence>
<dbReference type="PROSITE" id="PS50012">
    <property type="entry name" value="RCC1_3"/>
    <property type="match status" value="2"/>
</dbReference>
<dbReference type="Pfam" id="PF13540">
    <property type="entry name" value="RCC1_2"/>
    <property type="match status" value="2"/>
</dbReference>
<sequence>MFASPSPNLLVLLVELLLGAPLVAEGRTTCAREAGATRCWGEHEFLYGAGVTDVPDLRKWALKGHHRCALAQGSGLRCDTPGDPAGLRVDNPDERPLQDFALTSEGGCMLGVLGLVTCWRWGHGDSAELTGSPQVVPDARQIVVGGEPSFASPCVLTRAGAVVCWTPQCPFAPHVVMQDVAALAGDHHLCAARRDGSVTCWRAPESCSDVEAESRVEDIEDAASVAVGQGLACALRSRGGVTCWSMDEKGRPGRPRSIPGTTHATSVAVGEGHACIRDVDGQVWCWGDNSDGQLGQYDVLDELAEPTVIPEIDDAVALAGNLTSTCALLAGGRIACWGRDDDSSEGQWHATPSVRADLPLALRLFPFGKRSMCAELREGEIRCWGEQPGADIRRPNTAITEILGNPMRPLACIRSLDRAATCTFAVDPGGFDPASVRLPRTDLAAVEAQGAIVYGVTRPGYWQIRENWGSGQRDWFSASFLVTGLAASYHQVCAVDIRGAVVCADGRDGHALAPARSMDLVDVVELSAGAEHICALDSHGRVHCWGDNSWFQLGQGTEERGSAAPLRVPGVENVVQLSTAVARTCALLGGGAVTCWGNNLYGSSGVGNGASSPDPLPVRPPLAAIHGTENSAVSRRVHR</sequence>
<feature type="region of interest" description="Disordered" evidence="1">
    <location>
        <begin position="608"/>
        <end position="639"/>
    </location>
</feature>
<gene>
    <name evidence="2" type="ORF">O0S08_31040</name>
</gene>
<proteinExistence type="predicted"/>
<evidence type="ECO:0000313" key="3">
    <source>
        <dbReference type="Proteomes" id="UP001164459"/>
    </source>
</evidence>
<dbReference type="InterPro" id="IPR000408">
    <property type="entry name" value="Reg_chr_condens"/>
</dbReference>
<dbReference type="Proteomes" id="UP001164459">
    <property type="component" value="Chromosome"/>
</dbReference>
<dbReference type="EMBL" id="CP114040">
    <property type="protein sequence ID" value="WAS90646.1"/>
    <property type="molecule type" value="Genomic_DNA"/>
</dbReference>
<evidence type="ECO:0008006" key="4">
    <source>
        <dbReference type="Google" id="ProtNLM"/>
    </source>
</evidence>
<name>A0ABY7GUM0_9BACT</name>
<protein>
    <recommendedName>
        <fullName evidence="4">Alpha-tubulin suppressor</fullName>
    </recommendedName>
</protein>
<reference evidence="2" key="1">
    <citation type="submission" date="2022-11" db="EMBL/GenBank/DDBJ databases">
        <title>Minimal conservation of predation-associated metabolite biosynthetic gene clusters underscores biosynthetic potential of Myxococcota including descriptions for ten novel species: Archangium lansinium sp. nov., Myxococcus landrumus sp. nov., Nannocystis bai.</title>
        <authorList>
            <person name="Ahearne A."/>
            <person name="Stevens C."/>
            <person name="Dowd S."/>
        </authorList>
    </citation>
    <scope>NUCLEOTIDE SEQUENCE</scope>
    <source>
        <strain evidence="2">Fl3</strain>
    </source>
</reference>